<dbReference type="Proteomes" id="UP000621560">
    <property type="component" value="Unassembled WGS sequence"/>
</dbReference>
<dbReference type="PROSITE" id="PS50983">
    <property type="entry name" value="FE_B12_PBP"/>
    <property type="match status" value="1"/>
</dbReference>
<evidence type="ECO:0000313" key="7">
    <source>
        <dbReference type="Proteomes" id="UP000621560"/>
    </source>
</evidence>
<comment type="similarity">
    <text evidence="2">Belongs to the bacterial solute-binding protein 8 family.</text>
</comment>
<gene>
    <name evidence="6" type="ORF">IDH44_15120</name>
</gene>
<dbReference type="RefSeq" id="WP_190919041.1">
    <property type="nucleotide sequence ID" value="NZ_JACXIZ010000025.1"/>
</dbReference>
<evidence type="ECO:0000313" key="6">
    <source>
        <dbReference type="EMBL" id="MBD2846530.1"/>
    </source>
</evidence>
<protein>
    <submittedName>
        <fullName evidence="6">ABC transporter substrate-binding protein</fullName>
    </submittedName>
</protein>
<name>A0A927BVK0_9BACL</name>
<dbReference type="PANTHER" id="PTHR30532">
    <property type="entry name" value="IRON III DICITRATE-BINDING PERIPLASMIC PROTEIN"/>
    <property type="match status" value="1"/>
</dbReference>
<evidence type="ECO:0000256" key="2">
    <source>
        <dbReference type="ARBA" id="ARBA00008814"/>
    </source>
</evidence>
<dbReference type="EMBL" id="JACXIZ010000025">
    <property type="protein sequence ID" value="MBD2846530.1"/>
    <property type="molecule type" value="Genomic_DNA"/>
</dbReference>
<dbReference type="InterPro" id="IPR002491">
    <property type="entry name" value="ABC_transptr_periplasmic_BD"/>
</dbReference>
<evidence type="ECO:0000259" key="5">
    <source>
        <dbReference type="PROSITE" id="PS50983"/>
    </source>
</evidence>
<feature type="domain" description="Fe/B12 periplasmic-binding" evidence="5">
    <location>
        <begin position="53"/>
        <end position="316"/>
    </location>
</feature>
<accession>A0A927BVK0</accession>
<organism evidence="6 7">
    <name type="scientific">Paenibacillus sabuli</name>
    <dbReference type="NCBI Taxonomy" id="2772509"/>
    <lineage>
        <taxon>Bacteria</taxon>
        <taxon>Bacillati</taxon>
        <taxon>Bacillota</taxon>
        <taxon>Bacilli</taxon>
        <taxon>Bacillales</taxon>
        <taxon>Paenibacillaceae</taxon>
        <taxon>Paenibacillus</taxon>
    </lineage>
</organism>
<reference evidence="6" key="1">
    <citation type="submission" date="2020-09" db="EMBL/GenBank/DDBJ databases">
        <title>A novel bacterium of genus Paenibacillus, isolated from South China Sea.</title>
        <authorList>
            <person name="Huang H."/>
            <person name="Mo K."/>
            <person name="Hu Y."/>
        </authorList>
    </citation>
    <scope>NUCLEOTIDE SEQUENCE</scope>
    <source>
        <strain evidence="6">IB182496</strain>
    </source>
</reference>
<dbReference type="InterPro" id="IPR051313">
    <property type="entry name" value="Bact_iron-sidero_bind"/>
</dbReference>
<dbReference type="Pfam" id="PF01497">
    <property type="entry name" value="Peripla_BP_2"/>
    <property type="match status" value="1"/>
</dbReference>
<comment type="caution">
    <text evidence="6">The sequence shown here is derived from an EMBL/GenBank/DDBJ whole genome shotgun (WGS) entry which is preliminary data.</text>
</comment>
<keyword evidence="3" id="KW-0813">Transport</keyword>
<evidence type="ECO:0000256" key="3">
    <source>
        <dbReference type="ARBA" id="ARBA00022448"/>
    </source>
</evidence>
<evidence type="ECO:0000256" key="4">
    <source>
        <dbReference type="ARBA" id="ARBA00022729"/>
    </source>
</evidence>
<evidence type="ECO:0000256" key="1">
    <source>
        <dbReference type="ARBA" id="ARBA00004196"/>
    </source>
</evidence>
<dbReference type="GO" id="GO:0030288">
    <property type="term" value="C:outer membrane-bounded periplasmic space"/>
    <property type="evidence" value="ECO:0007669"/>
    <property type="project" value="TreeGrafter"/>
</dbReference>
<dbReference type="SUPFAM" id="SSF53807">
    <property type="entry name" value="Helical backbone' metal receptor"/>
    <property type="match status" value="1"/>
</dbReference>
<sequence length="319" mass="34753">MRWSCAIRRNGVNETTTEADHQQENNDALEADGASATRVVSTINGEVEIPAEPQRIAATYYAGELAALGIRPAGTVTRLLPEQSPHLAGYTDDALDLGQFPPNMEAMVELAPDLIIAADFDELDYEQLSKIAPTVILPWTTDDVWGKLRTVAGILGKEAEAEVYIEAYETHAAEARAAIEGVIQEGETVSVIRFVGKGGVRGYAGRDVGHAFHHGLQLDMPPAMEALVEEDPNLTSTGNLSLEESLTYAGGDWLFILVTDKESDQAYQQAQELWSNLPAVQNQRVHLLPADVWFTYDPISMNHTLDEAVRLLVGGDEQG</sequence>
<dbReference type="GO" id="GO:1901678">
    <property type="term" value="P:iron coordination entity transport"/>
    <property type="evidence" value="ECO:0007669"/>
    <property type="project" value="UniProtKB-ARBA"/>
</dbReference>
<dbReference type="AlphaFoldDB" id="A0A927BVK0"/>
<keyword evidence="7" id="KW-1185">Reference proteome</keyword>
<dbReference type="Gene3D" id="3.40.50.1980">
    <property type="entry name" value="Nitrogenase molybdenum iron protein domain"/>
    <property type="match status" value="2"/>
</dbReference>
<proteinExistence type="inferred from homology"/>
<comment type="subcellular location">
    <subcellularLocation>
        <location evidence="1">Cell envelope</location>
    </subcellularLocation>
</comment>
<keyword evidence="4" id="KW-0732">Signal</keyword>
<dbReference type="PANTHER" id="PTHR30532:SF1">
    <property type="entry name" value="IRON(3+)-HYDROXAMATE-BINDING PROTEIN FHUD"/>
    <property type="match status" value="1"/>
</dbReference>